<organism evidence="2 3">
    <name type="scientific">Funneliformis caledonium</name>
    <dbReference type="NCBI Taxonomy" id="1117310"/>
    <lineage>
        <taxon>Eukaryota</taxon>
        <taxon>Fungi</taxon>
        <taxon>Fungi incertae sedis</taxon>
        <taxon>Mucoromycota</taxon>
        <taxon>Glomeromycotina</taxon>
        <taxon>Glomeromycetes</taxon>
        <taxon>Glomerales</taxon>
        <taxon>Glomeraceae</taxon>
        <taxon>Funneliformis</taxon>
    </lineage>
</organism>
<keyword evidence="1" id="KW-0812">Transmembrane</keyword>
<feature type="transmembrane region" description="Helical" evidence="1">
    <location>
        <begin position="58"/>
        <end position="79"/>
    </location>
</feature>
<evidence type="ECO:0000313" key="2">
    <source>
        <dbReference type="EMBL" id="CAG8705550.1"/>
    </source>
</evidence>
<protein>
    <submittedName>
        <fullName evidence="2">10597_t:CDS:1</fullName>
    </submittedName>
</protein>
<name>A0A9N9N6P8_9GLOM</name>
<proteinExistence type="predicted"/>
<accession>A0A9N9N6P8</accession>
<keyword evidence="1" id="KW-0472">Membrane</keyword>
<gene>
    <name evidence="2" type="ORF">FCALED_LOCUS13684</name>
</gene>
<comment type="caution">
    <text evidence="2">The sequence shown here is derived from an EMBL/GenBank/DDBJ whole genome shotgun (WGS) entry which is preliminary data.</text>
</comment>
<evidence type="ECO:0000313" key="3">
    <source>
        <dbReference type="Proteomes" id="UP000789570"/>
    </source>
</evidence>
<keyword evidence="3" id="KW-1185">Reference proteome</keyword>
<dbReference type="EMBL" id="CAJVPQ010008308">
    <property type="protein sequence ID" value="CAG8705550.1"/>
    <property type="molecule type" value="Genomic_DNA"/>
</dbReference>
<feature type="non-terminal residue" evidence="2">
    <location>
        <position position="1"/>
    </location>
</feature>
<reference evidence="2" key="1">
    <citation type="submission" date="2021-06" db="EMBL/GenBank/DDBJ databases">
        <authorList>
            <person name="Kallberg Y."/>
            <person name="Tangrot J."/>
            <person name="Rosling A."/>
        </authorList>
    </citation>
    <scope>NUCLEOTIDE SEQUENCE</scope>
    <source>
        <strain evidence="2">UK204</strain>
    </source>
</reference>
<dbReference type="Proteomes" id="UP000789570">
    <property type="component" value="Unassembled WGS sequence"/>
</dbReference>
<sequence length="80" mass="9366">LDKNEILWGSMMLRIGGGVICLSLVSLWVSSFWQTYGRAGWVLSERHSTMREKKHKRLHFVSLWVPAFYYSLVVGLKYFV</sequence>
<feature type="transmembrane region" description="Helical" evidence="1">
    <location>
        <begin position="6"/>
        <end position="29"/>
    </location>
</feature>
<dbReference type="AlphaFoldDB" id="A0A9N9N6P8"/>
<keyword evidence="1" id="KW-1133">Transmembrane helix</keyword>
<evidence type="ECO:0000256" key="1">
    <source>
        <dbReference type="SAM" id="Phobius"/>
    </source>
</evidence>